<dbReference type="Proteomes" id="UP000314294">
    <property type="component" value="Unassembled WGS sequence"/>
</dbReference>
<protein>
    <submittedName>
        <fullName evidence="4">Single-stranded DNA-binding protein 3</fullName>
    </submittedName>
</protein>
<organism evidence="4 5">
    <name type="scientific">Liparis tanakae</name>
    <name type="common">Tanaka's snailfish</name>
    <dbReference type="NCBI Taxonomy" id="230148"/>
    <lineage>
        <taxon>Eukaryota</taxon>
        <taxon>Metazoa</taxon>
        <taxon>Chordata</taxon>
        <taxon>Craniata</taxon>
        <taxon>Vertebrata</taxon>
        <taxon>Euteleostomi</taxon>
        <taxon>Actinopterygii</taxon>
        <taxon>Neopterygii</taxon>
        <taxon>Teleostei</taxon>
        <taxon>Neoteleostei</taxon>
        <taxon>Acanthomorphata</taxon>
        <taxon>Eupercaria</taxon>
        <taxon>Perciformes</taxon>
        <taxon>Cottioidei</taxon>
        <taxon>Cottales</taxon>
        <taxon>Liparidae</taxon>
        <taxon>Liparis</taxon>
    </lineage>
</organism>
<dbReference type="GO" id="GO:0005634">
    <property type="term" value="C:nucleus"/>
    <property type="evidence" value="ECO:0007669"/>
    <property type="project" value="UniProtKB-SubCell"/>
</dbReference>
<name>A0A4Z2EDY6_9TELE</name>
<dbReference type="Pfam" id="PF04503">
    <property type="entry name" value="SSDP"/>
    <property type="match status" value="1"/>
</dbReference>
<feature type="compositionally biased region" description="Low complexity" evidence="3">
    <location>
        <begin position="28"/>
        <end position="40"/>
    </location>
</feature>
<gene>
    <name evidence="4" type="primary">Ssbp3_1</name>
    <name evidence="4" type="ORF">EYF80_062788</name>
</gene>
<evidence type="ECO:0000256" key="3">
    <source>
        <dbReference type="SAM" id="MobiDB-lite"/>
    </source>
</evidence>
<evidence type="ECO:0000256" key="1">
    <source>
        <dbReference type="ARBA" id="ARBA00004123"/>
    </source>
</evidence>
<dbReference type="AlphaFoldDB" id="A0A4Z2EDY6"/>
<evidence type="ECO:0000256" key="2">
    <source>
        <dbReference type="ARBA" id="ARBA00023242"/>
    </source>
</evidence>
<keyword evidence="2" id="KW-0539">Nucleus</keyword>
<evidence type="ECO:0000313" key="5">
    <source>
        <dbReference type="Proteomes" id="UP000314294"/>
    </source>
</evidence>
<keyword evidence="4" id="KW-0238">DNA-binding</keyword>
<feature type="compositionally biased region" description="Pro residues" evidence="3">
    <location>
        <begin position="74"/>
        <end position="84"/>
    </location>
</feature>
<dbReference type="PANTHER" id="PTHR12610">
    <property type="entry name" value="SINGLE STRANDED DNA BINDING PROTEIN"/>
    <property type="match status" value="1"/>
</dbReference>
<comment type="caution">
    <text evidence="4">The sequence shown here is derived from an EMBL/GenBank/DDBJ whole genome shotgun (WGS) entry which is preliminary data.</text>
</comment>
<accession>A0A4Z2EDY6</accession>
<evidence type="ECO:0000313" key="4">
    <source>
        <dbReference type="EMBL" id="TNN27069.1"/>
    </source>
</evidence>
<proteinExistence type="predicted"/>
<dbReference type="PANTHER" id="PTHR12610:SF30">
    <property type="entry name" value="SINGLE-STRANDED DNA-BINDING PROTEIN 4"/>
    <property type="match status" value="1"/>
</dbReference>
<keyword evidence="5" id="KW-1185">Reference proteome</keyword>
<dbReference type="GO" id="GO:0045944">
    <property type="term" value="P:positive regulation of transcription by RNA polymerase II"/>
    <property type="evidence" value="ECO:0007669"/>
    <property type="project" value="TreeGrafter"/>
</dbReference>
<feature type="region of interest" description="Disordered" evidence="3">
    <location>
        <begin position="63"/>
        <end position="86"/>
    </location>
</feature>
<dbReference type="GO" id="GO:0003677">
    <property type="term" value="F:DNA binding"/>
    <property type="evidence" value="ECO:0007669"/>
    <property type="project" value="UniProtKB-KW"/>
</dbReference>
<sequence>MRPPPNSMGPGMPGMNMGPGGRGPWPNPNSNSIAYSSSSPGNYVVSVGPRGHALPVTRAISRNGHAAVEGPPGGGGPPGTPIMPSPGGELRAFMALYFHPGVR</sequence>
<reference evidence="4 5" key="1">
    <citation type="submission" date="2019-03" db="EMBL/GenBank/DDBJ databases">
        <title>First draft genome of Liparis tanakae, snailfish: a comprehensive survey of snailfish specific genes.</title>
        <authorList>
            <person name="Kim W."/>
            <person name="Song I."/>
            <person name="Jeong J.-H."/>
            <person name="Kim D."/>
            <person name="Kim S."/>
            <person name="Ryu S."/>
            <person name="Song J.Y."/>
            <person name="Lee S.K."/>
        </authorList>
    </citation>
    <scope>NUCLEOTIDE SEQUENCE [LARGE SCALE GENOMIC DNA]</scope>
    <source>
        <tissue evidence="4">Muscle</tissue>
    </source>
</reference>
<feature type="region of interest" description="Disordered" evidence="3">
    <location>
        <begin position="1"/>
        <end position="42"/>
    </location>
</feature>
<comment type="subcellular location">
    <subcellularLocation>
        <location evidence="1">Nucleus</location>
    </subcellularLocation>
</comment>
<dbReference type="EMBL" id="SRLO01008947">
    <property type="protein sequence ID" value="TNN27069.1"/>
    <property type="molecule type" value="Genomic_DNA"/>
</dbReference>